<sequence length="642" mass="72262">MPAQNPIIDPGDGSGGNFSPYFQLNLSQLNDNLVWNASQEKPLPSNFILNLQYYLIQNPNIVFDIVFMQPVAPWLTLIGSSVFHNSITVAGGGIKNLTTQLSNIDSLPNGVYEAEIIFTATGLYNQQISTYDIASLFVTLTIFNNDSASIKVDKLQYNVFFNRSTNILNGETLVAILNNSTPIQLKFLADNFLTKTNITDSFSIENFGIENNQNLPAQGNVNVLGGLFKIDNSRIANVNINLAIGLNSDIFADKSSLTFNINKSTPQTANESVYITNPENKTFAITTPNWLSSTVFNGMSSSGFIKFTTVSSANIAGGIHTGNVIISYETKTITIPVVLTVVSFSSFQFSTKFCLDIPEIIFNRMNAAARLVRVTISAKYNLNGVETIKENIYAQPYVNEKALFKISDKIHSQFPRFKSDFFSIGNDFELMKNAIIDLKFEELDVNYSILMTETISNLKFFPGREPDGNPLISNWLFRKRNKKSVFFNSKIVGENIIVEKIESTNDVDELSFGSKVVKYYELPQNFNSIDIHFENDNLVPEWFTFTGEYKITAEFSHTYAKNIFKSQNEKYDFTKTKMLALNTGFFIKQELSLIEKMVESKLVFMKIAGKIYRCFSTTQKLMLDDSTEELLGRDLEFLIVEQ</sequence>
<evidence type="ECO:0000313" key="1">
    <source>
        <dbReference type="EMBL" id="MCX8533115.1"/>
    </source>
</evidence>
<dbReference type="Proteomes" id="UP001070176">
    <property type="component" value="Unassembled WGS sequence"/>
</dbReference>
<protein>
    <submittedName>
        <fullName evidence="1">Uncharacterized protein</fullName>
    </submittedName>
</protein>
<name>A0ABT3Y4N2_9FLAO</name>
<reference evidence="1" key="1">
    <citation type="submission" date="2022-10" db="EMBL/GenBank/DDBJ databases">
        <title>Chryseobacterium sp. nov., a novel bacterial species.</title>
        <authorList>
            <person name="Cao Y."/>
        </authorList>
    </citation>
    <scope>NUCLEOTIDE SEQUENCE</scope>
    <source>
        <strain evidence="1">KC 927</strain>
    </source>
</reference>
<evidence type="ECO:0000313" key="2">
    <source>
        <dbReference type="Proteomes" id="UP001070176"/>
    </source>
</evidence>
<accession>A0ABT3Y4N2</accession>
<keyword evidence="2" id="KW-1185">Reference proteome</keyword>
<dbReference type="RefSeq" id="WP_267281635.1">
    <property type="nucleotide sequence ID" value="NZ_JAOVZV010000014.1"/>
</dbReference>
<comment type="caution">
    <text evidence="1">The sequence shown here is derived from an EMBL/GenBank/DDBJ whole genome shotgun (WGS) entry which is preliminary data.</text>
</comment>
<dbReference type="EMBL" id="JAOVZV010000014">
    <property type="protein sequence ID" value="MCX8533115.1"/>
    <property type="molecule type" value="Genomic_DNA"/>
</dbReference>
<gene>
    <name evidence="1" type="ORF">OEA66_12210</name>
</gene>
<proteinExistence type="predicted"/>
<organism evidence="1 2">
    <name type="scientific">Chryseobacterium luquanense</name>
    <dbReference type="NCBI Taxonomy" id="2983766"/>
    <lineage>
        <taxon>Bacteria</taxon>
        <taxon>Pseudomonadati</taxon>
        <taxon>Bacteroidota</taxon>
        <taxon>Flavobacteriia</taxon>
        <taxon>Flavobacteriales</taxon>
        <taxon>Weeksellaceae</taxon>
        <taxon>Chryseobacterium group</taxon>
        <taxon>Chryseobacterium</taxon>
    </lineage>
</organism>